<evidence type="ECO:0000256" key="4">
    <source>
        <dbReference type="SAM" id="SignalP"/>
    </source>
</evidence>
<dbReference type="InterPro" id="IPR021884">
    <property type="entry name" value="Ice-bd_prot"/>
</dbReference>
<feature type="compositionally biased region" description="Acidic residues" evidence="3">
    <location>
        <begin position="224"/>
        <end position="318"/>
    </location>
</feature>
<comment type="caution">
    <text evidence="5">The sequence shown here is derived from an EMBL/GenBank/DDBJ whole genome shotgun (WGS) entry which is preliminary data.</text>
</comment>
<evidence type="ECO:0000256" key="1">
    <source>
        <dbReference type="ARBA" id="ARBA00005445"/>
    </source>
</evidence>
<gene>
    <name evidence="5" type="ORF">KDL28_08270</name>
</gene>
<evidence type="ECO:0000256" key="3">
    <source>
        <dbReference type="SAM" id="MobiDB-lite"/>
    </source>
</evidence>
<dbReference type="EMBL" id="JAGSOV010000017">
    <property type="protein sequence ID" value="MCO1655050.1"/>
    <property type="molecule type" value="Genomic_DNA"/>
</dbReference>
<evidence type="ECO:0000313" key="6">
    <source>
        <dbReference type="Proteomes" id="UP001165283"/>
    </source>
</evidence>
<proteinExistence type="inferred from homology"/>
<feature type="chain" id="PRO_5046546244" evidence="4">
    <location>
        <begin position="19"/>
        <end position="372"/>
    </location>
</feature>
<feature type="signal peptide" evidence="4">
    <location>
        <begin position="1"/>
        <end position="18"/>
    </location>
</feature>
<protein>
    <submittedName>
        <fullName evidence="5">DUF3494 domain-containing protein</fullName>
    </submittedName>
</protein>
<keyword evidence="6" id="KW-1185">Reference proteome</keyword>
<sequence length="372" mass="36098">MVALSSAALLAVAGSAQAQTAVSLGTAESFAVLGAEEVTNTGPTVVNGDLGVSPGSAITGFPPGIVNGTIHAGDAVAAMAQGGARAAFIALAAQPCDADLTGQDLGGLTLTSGVYCFSSSAQLTGTLTLDAEGDPDAVFIFKTGSTLTTASGSDVVLINGAQACNVFWQIGSSATLGTDTTFVGNVIAEASITATTGTTVSGRLLALTGAVTLDSNVITRATCDDDVIPGDGDDDGTPGGGDDDGTPGDGDDDGTPGDGDDDGTPGDGDDDGTPGDGDDDGTPGGGDDDGTPGGGDDDGTPGDGDDDGTPGGGDDDGAPGDGDGKGHEGKGQEGKGHDGKDQDDKGHQDKGHQDEGHQDEGHQDNQQHHKTS</sequence>
<reference evidence="5" key="1">
    <citation type="submission" date="2021-04" db="EMBL/GenBank/DDBJ databases">
        <title>Pseudonocardia sp. nov., isolated from sandy soil of mangrove forest.</title>
        <authorList>
            <person name="Zan Z."/>
            <person name="Huang R."/>
            <person name="Liu W."/>
        </authorList>
    </citation>
    <scope>NUCLEOTIDE SEQUENCE</scope>
    <source>
        <strain evidence="5">S2-4</strain>
    </source>
</reference>
<accession>A0ABT0ZWD8</accession>
<feature type="compositionally biased region" description="Basic and acidic residues" evidence="3">
    <location>
        <begin position="322"/>
        <end position="372"/>
    </location>
</feature>
<evidence type="ECO:0000256" key="2">
    <source>
        <dbReference type="ARBA" id="ARBA00022729"/>
    </source>
</evidence>
<keyword evidence="2 4" id="KW-0732">Signal</keyword>
<dbReference type="Proteomes" id="UP001165283">
    <property type="component" value="Unassembled WGS sequence"/>
</dbReference>
<name>A0ABT0ZWD8_9PSEU</name>
<feature type="region of interest" description="Disordered" evidence="3">
    <location>
        <begin position="223"/>
        <end position="372"/>
    </location>
</feature>
<evidence type="ECO:0000313" key="5">
    <source>
        <dbReference type="EMBL" id="MCO1655050.1"/>
    </source>
</evidence>
<organism evidence="5 6">
    <name type="scientific">Pseudonocardia humida</name>
    <dbReference type="NCBI Taxonomy" id="2800819"/>
    <lineage>
        <taxon>Bacteria</taxon>
        <taxon>Bacillati</taxon>
        <taxon>Actinomycetota</taxon>
        <taxon>Actinomycetes</taxon>
        <taxon>Pseudonocardiales</taxon>
        <taxon>Pseudonocardiaceae</taxon>
        <taxon>Pseudonocardia</taxon>
    </lineage>
</organism>
<dbReference type="Pfam" id="PF11999">
    <property type="entry name" value="Ice_binding"/>
    <property type="match status" value="1"/>
</dbReference>
<comment type="similarity">
    <text evidence="1">Belongs to the ice-binding protein family.</text>
</comment>